<reference evidence="2" key="2">
    <citation type="submission" date="2023-04" db="EMBL/GenBank/DDBJ databases">
        <authorList>
            <person name="Bruccoleri R.E."/>
            <person name="Oakeley E.J."/>
            <person name="Faust A.-M."/>
            <person name="Dessus-Babus S."/>
            <person name="Altorfer M."/>
            <person name="Burckhardt D."/>
            <person name="Oertli M."/>
            <person name="Naumann U."/>
            <person name="Petersen F."/>
            <person name="Wong J."/>
        </authorList>
    </citation>
    <scope>NUCLEOTIDE SEQUENCE</scope>
    <source>
        <strain evidence="2">GSM-AAB239-AS_SAM_17_03QT</strain>
        <tissue evidence="2">Leaf</tissue>
    </source>
</reference>
<accession>A0AAX6H9W1</accession>
<dbReference type="Proteomes" id="UP001140949">
    <property type="component" value="Unassembled WGS sequence"/>
</dbReference>
<proteinExistence type="predicted"/>
<keyword evidence="1" id="KW-1133">Transmembrane helix</keyword>
<dbReference type="EMBL" id="JANAVB010011394">
    <property type="protein sequence ID" value="KAJ6837623.1"/>
    <property type="molecule type" value="Genomic_DNA"/>
</dbReference>
<reference evidence="2" key="1">
    <citation type="journal article" date="2023" name="GigaByte">
        <title>Genome assembly of the bearded iris, Iris pallida Lam.</title>
        <authorList>
            <person name="Bruccoleri R.E."/>
            <person name="Oakeley E.J."/>
            <person name="Faust A.M.E."/>
            <person name="Altorfer M."/>
            <person name="Dessus-Babus S."/>
            <person name="Burckhardt D."/>
            <person name="Oertli M."/>
            <person name="Naumann U."/>
            <person name="Petersen F."/>
            <person name="Wong J."/>
        </authorList>
    </citation>
    <scope>NUCLEOTIDE SEQUENCE</scope>
    <source>
        <strain evidence="2">GSM-AAB239-AS_SAM_17_03QT</strain>
    </source>
</reference>
<gene>
    <name evidence="2" type="ORF">M6B38_119830</name>
</gene>
<evidence type="ECO:0000313" key="3">
    <source>
        <dbReference type="Proteomes" id="UP001140949"/>
    </source>
</evidence>
<sequence length="55" mass="6588">MIIHHLLQLLFVSYNFYTIMSLGMDTCVNLCVWVCIPIYYLPNWFFSVLDQFLAH</sequence>
<name>A0AAX6H9W1_IRIPA</name>
<keyword evidence="1" id="KW-0812">Transmembrane</keyword>
<evidence type="ECO:0000313" key="2">
    <source>
        <dbReference type="EMBL" id="KAJ6837623.1"/>
    </source>
</evidence>
<protein>
    <submittedName>
        <fullName evidence="2">Uncharacterized protein</fullName>
    </submittedName>
</protein>
<evidence type="ECO:0000256" key="1">
    <source>
        <dbReference type="SAM" id="Phobius"/>
    </source>
</evidence>
<comment type="caution">
    <text evidence="2">The sequence shown here is derived from an EMBL/GenBank/DDBJ whole genome shotgun (WGS) entry which is preliminary data.</text>
</comment>
<keyword evidence="3" id="KW-1185">Reference proteome</keyword>
<dbReference type="AlphaFoldDB" id="A0AAX6H9W1"/>
<feature type="transmembrane region" description="Helical" evidence="1">
    <location>
        <begin position="12"/>
        <end position="40"/>
    </location>
</feature>
<keyword evidence="1" id="KW-0472">Membrane</keyword>
<organism evidence="2 3">
    <name type="scientific">Iris pallida</name>
    <name type="common">Sweet iris</name>
    <dbReference type="NCBI Taxonomy" id="29817"/>
    <lineage>
        <taxon>Eukaryota</taxon>
        <taxon>Viridiplantae</taxon>
        <taxon>Streptophyta</taxon>
        <taxon>Embryophyta</taxon>
        <taxon>Tracheophyta</taxon>
        <taxon>Spermatophyta</taxon>
        <taxon>Magnoliopsida</taxon>
        <taxon>Liliopsida</taxon>
        <taxon>Asparagales</taxon>
        <taxon>Iridaceae</taxon>
        <taxon>Iridoideae</taxon>
        <taxon>Irideae</taxon>
        <taxon>Iris</taxon>
    </lineage>
</organism>